<comment type="catalytic activity">
    <reaction evidence="7 8">
        <text>4 porphobilinogen + H2O = hydroxymethylbilane + 4 NH4(+)</text>
        <dbReference type="Rhea" id="RHEA:13185"/>
        <dbReference type="ChEBI" id="CHEBI:15377"/>
        <dbReference type="ChEBI" id="CHEBI:28938"/>
        <dbReference type="ChEBI" id="CHEBI:57845"/>
        <dbReference type="ChEBI" id="CHEBI:58126"/>
        <dbReference type="EC" id="2.5.1.61"/>
    </reaction>
</comment>
<keyword evidence="5 8" id="KW-0808">Transferase</keyword>
<dbReference type="EMBL" id="JACIDB010000002">
    <property type="protein sequence ID" value="MBB3875061.1"/>
    <property type="molecule type" value="Genomic_DNA"/>
</dbReference>
<dbReference type="NCBIfam" id="TIGR00212">
    <property type="entry name" value="hemC"/>
    <property type="match status" value="1"/>
</dbReference>
<evidence type="ECO:0000259" key="9">
    <source>
        <dbReference type="Pfam" id="PF01379"/>
    </source>
</evidence>
<dbReference type="Gene3D" id="3.30.160.40">
    <property type="entry name" value="Porphobilinogen deaminase, C-terminal domain"/>
    <property type="match status" value="1"/>
</dbReference>
<evidence type="ECO:0000313" key="11">
    <source>
        <dbReference type="EMBL" id="MBB3875061.1"/>
    </source>
</evidence>
<dbReference type="SUPFAM" id="SSF54782">
    <property type="entry name" value="Porphobilinogen deaminase (hydroxymethylbilane synthase), C-terminal domain"/>
    <property type="match status" value="1"/>
</dbReference>
<comment type="caution">
    <text evidence="11">The sequence shown here is derived from an EMBL/GenBank/DDBJ whole genome shotgun (WGS) entry which is preliminary data.</text>
</comment>
<dbReference type="Pfam" id="PF03900">
    <property type="entry name" value="Porphobil_deamC"/>
    <property type="match status" value="1"/>
</dbReference>
<dbReference type="PANTHER" id="PTHR11557">
    <property type="entry name" value="PORPHOBILINOGEN DEAMINASE"/>
    <property type="match status" value="1"/>
</dbReference>
<dbReference type="EC" id="2.5.1.61" evidence="8"/>
<dbReference type="AlphaFoldDB" id="A0AAW3TQT8"/>
<dbReference type="RefSeq" id="WP_420877033.1">
    <property type="nucleotide sequence ID" value="NZ_JACIDB010000002.1"/>
</dbReference>
<dbReference type="Pfam" id="PF01379">
    <property type="entry name" value="Porphobil_deam"/>
    <property type="match status" value="1"/>
</dbReference>
<keyword evidence="12" id="KW-1185">Reference proteome</keyword>
<organism evidence="11 12">
    <name type="scientific">Sphingomonas aquatilis</name>
    <dbReference type="NCBI Taxonomy" id="93063"/>
    <lineage>
        <taxon>Bacteria</taxon>
        <taxon>Pseudomonadati</taxon>
        <taxon>Pseudomonadota</taxon>
        <taxon>Alphaproteobacteria</taxon>
        <taxon>Sphingomonadales</taxon>
        <taxon>Sphingomonadaceae</taxon>
        <taxon>Sphingomonas</taxon>
    </lineage>
</organism>
<comment type="miscellaneous">
    <text evidence="8">The porphobilinogen subunits are added to the dipyrromethane group.</text>
</comment>
<evidence type="ECO:0000256" key="6">
    <source>
        <dbReference type="ARBA" id="ARBA00023244"/>
    </source>
</evidence>
<evidence type="ECO:0000256" key="4">
    <source>
        <dbReference type="ARBA" id="ARBA00011245"/>
    </source>
</evidence>
<dbReference type="InterPro" id="IPR022417">
    <property type="entry name" value="Porphobilin_deaminase_N"/>
</dbReference>
<dbReference type="GO" id="GO:0005737">
    <property type="term" value="C:cytoplasm"/>
    <property type="evidence" value="ECO:0007669"/>
    <property type="project" value="UniProtKB-UniRule"/>
</dbReference>
<dbReference type="PANTHER" id="PTHR11557:SF0">
    <property type="entry name" value="PORPHOBILINOGEN DEAMINASE"/>
    <property type="match status" value="1"/>
</dbReference>
<reference evidence="11 12" key="1">
    <citation type="submission" date="2020-08" db="EMBL/GenBank/DDBJ databases">
        <title>Genomic Encyclopedia of Type Strains, Phase IV (KMG-IV): sequencing the most valuable type-strain genomes for metagenomic binning, comparative biology and taxonomic classification.</title>
        <authorList>
            <person name="Goeker M."/>
        </authorList>
    </citation>
    <scope>NUCLEOTIDE SEQUENCE [LARGE SCALE GENOMIC DNA]</scope>
    <source>
        <strain evidence="11 12">DSM 15581</strain>
    </source>
</reference>
<dbReference type="InterPro" id="IPR022419">
    <property type="entry name" value="Porphobilin_deaminase_cofac_BS"/>
</dbReference>
<evidence type="ECO:0000256" key="7">
    <source>
        <dbReference type="ARBA" id="ARBA00048169"/>
    </source>
</evidence>
<evidence type="ECO:0000313" key="12">
    <source>
        <dbReference type="Proteomes" id="UP000528945"/>
    </source>
</evidence>
<dbReference type="PROSITE" id="PS00533">
    <property type="entry name" value="PORPHOBILINOGEN_DEAM"/>
    <property type="match status" value="1"/>
</dbReference>
<evidence type="ECO:0000256" key="8">
    <source>
        <dbReference type="HAMAP-Rule" id="MF_00260"/>
    </source>
</evidence>
<comment type="pathway">
    <text evidence="2">Porphyrin-containing compound metabolism; protoporphyrin-IX biosynthesis; coproporphyrinogen-III from 5-aminolevulinate: step 2/4.</text>
</comment>
<dbReference type="PIRSF" id="PIRSF001438">
    <property type="entry name" value="4pyrrol_synth_OHMeBilane_synth"/>
    <property type="match status" value="1"/>
</dbReference>
<dbReference type="InterPro" id="IPR000860">
    <property type="entry name" value="HemC"/>
</dbReference>
<dbReference type="SUPFAM" id="SSF53850">
    <property type="entry name" value="Periplasmic binding protein-like II"/>
    <property type="match status" value="1"/>
</dbReference>
<evidence type="ECO:0000256" key="3">
    <source>
        <dbReference type="ARBA" id="ARBA00005638"/>
    </source>
</evidence>
<dbReference type="GO" id="GO:0004418">
    <property type="term" value="F:hydroxymethylbilane synthase activity"/>
    <property type="evidence" value="ECO:0007669"/>
    <property type="project" value="UniProtKB-UniRule"/>
</dbReference>
<protein>
    <recommendedName>
        <fullName evidence="8">Porphobilinogen deaminase</fullName>
        <shortName evidence="8">PBG</shortName>
        <ecNumber evidence="8">2.5.1.61</ecNumber>
    </recommendedName>
    <alternativeName>
        <fullName evidence="8">Hydroxymethylbilane synthase</fullName>
        <shortName evidence="8">HMBS</shortName>
    </alternativeName>
    <alternativeName>
        <fullName evidence="8">Pre-uroporphyrinogen synthase</fullName>
    </alternativeName>
</protein>
<name>A0AAW3TQT8_9SPHN</name>
<comment type="cofactor">
    <cofactor evidence="8">
        <name>dipyrromethane</name>
        <dbReference type="ChEBI" id="CHEBI:60342"/>
    </cofactor>
    <text evidence="8">Binds 1 dipyrromethane group covalently.</text>
</comment>
<evidence type="ECO:0000259" key="10">
    <source>
        <dbReference type="Pfam" id="PF03900"/>
    </source>
</evidence>
<dbReference type="GO" id="GO:0006782">
    <property type="term" value="P:protoporphyrinogen IX biosynthetic process"/>
    <property type="evidence" value="ECO:0007669"/>
    <property type="project" value="UniProtKB-UniRule"/>
</dbReference>
<dbReference type="HAMAP" id="MF_00260">
    <property type="entry name" value="Porphobil_deam"/>
    <property type="match status" value="1"/>
</dbReference>
<feature type="domain" description="Porphobilinogen deaminase N-terminal" evidence="9">
    <location>
        <begin position="6"/>
        <end position="209"/>
    </location>
</feature>
<dbReference type="PRINTS" id="PR00151">
    <property type="entry name" value="PORPHBDMNASE"/>
</dbReference>
<comment type="function">
    <text evidence="1 8">Tetrapolymerization of the monopyrrole PBG into the hydroxymethylbilane pre-uroporphyrinogen in several discrete steps.</text>
</comment>
<dbReference type="InterPro" id="IPR022418">
    <property type="entry name" value="Porphobilinogen_deaminase_C"/>
</dbReference>
<evidence type="ECO:0000256" key="2">
    <source>
        <dbReference type="ARBA" id="ARBA00004735"/>
    </source>
</evidence>
<sequence>MAIRFKLGTRGSPLALTQANMVRDALCAAHGWAPDEIDLVVIRTTGDRVQDRALAEIGGRALWTKELDRALVAREIDAAVHSMKDVETIRPAEIRIAAMLPRADVRDRLIGADSVAELPRGAVVGTSSPRRRAQLLRLRPDLKVVLFRGNVDTRLAKLAAGEADATLLAAAGLDRLGRDGVGRAIPTDEMLPAPAQGAVGIEVLASHDEAMIAVAAIDDPATSACVLTERALLAALGADCHSPVAALAALSGEMLTLRAELIAEDGSLHVDGTGEGTDGALIAAELAADLLARAPSSVRSLFAP</sequence>
<feature type="modified residue" description="S-(dipyrrolylmethanemethyl)cysteine" evidence="8">
    <location>
        <position position="240"/>
    </location>
</feature>
<accession>A0AAW3TQT8</accession>
<feature type="domain" description="Porphobilinogen deaminase C-terminal" evidence="10">
    <location>
        <begin position="224"/>
        <end position="291"/>
    </location>
</feature>
<dbReference type="InterPro" id="IPR036803">
    <property type="entry name" value="Porphobilinogen_deaminase_C_sf"/>
</dbReference>
<evidence type="ECO:0000256" key="5">
    <source>
        <dbReference type="ARBA" id="ARBA00022679"/>
    </source>
</evidence>
<comment type="subunit">
    <text evidence="4 8">Monomer.</text>
</comment>
<evidence type="ECO:0000256" key="1">
    <source>
        <dbReference type="ARBA" id="ARBA00002869"/>
    </source>
</evidence>
<keyword evidence="6 8" id="KW-0627">Porphyrin biosynthesis</keyword>
<gene>
    <name evidence="8" type="primary">hemC</name>
    <name evidence="11" type="ORF">GGR47_001296</name>
</gene>
<dbReference type="Gene3D" id="3.40.190.10">
    <property type="entry name" value="Periplasmic binding protein-like II"/>
    <property type="match status" value="2"/>
</dbReference>
<dbReference type="Proteomes" id="UP000528945">
    <property type="component" value="Unassembled WGS sequence"/>
</dbReference>
<proteinExistence type="inferred from homology"/>
<dbReference type="FunFam" id="3.40.190.10:FF:000005">
    <property type="entry name" value="Porphobilinogen deaminase"/>
    <property type="match status" value="1"/>
</dbReference>
<comment type="similarity">
    <text evidence="3 8">Belongs to the HMBS family.</text>
</comment>